<gene>
    <name evidence="2" type="ordered locus">Cyan7822_3801</name>
</gene>
<accession>E0UI83</accession>
<reference evidence="3" key="1">
    <citation type="journal article" date="2011" name="MBio">
        <title>Novel metabolic attributes of the genus Cyanothece, comprising a group of unicellular nitrogen-fixing Cyanobacteria.</title>
        <authorList>
            <person name="Bandyopadhyay A."/>
            <person name="Elvitigala T."/>
            <person name="Welsh E."/>
            <person name="Stockel J."/>
            <person name="Liberton M."/>
            <person name="Min H."/>
            <person name="Sherman L.A."/>
            <person name="Pakrasi H.B."/>
        </authorList>
    </citation>
    <scope>NUCLEOTIDE SEQUENCE [LARGE SCALE GENOMIC DNA]</scope>
    <source>
        <strain evidence="3">PCC 7822</strain>
    </source>
</reference>
<proteinExistence type="predicted"/>
<keyword evidence="3" id="KW-1185">Reference proteome</keyword>
<dbReference type="SUPFAM" id="SSF55781">
    <property type="entry name" value="GAF domain-like"/>
    <property type="match status" value="1"/>
</dbReference>
<dbReference type="SMART" id="SM00065">
    <property type="entry name" value="GAF"/>
    <property type="match status" value="1"/>
</dbReference>
<dbReference type="HOGENOM" id="CLU_1076542_0_0_3"/>
<dbReference type="Pfam" id="PF13185">
    <property type="entry name" value="GAF_2"/>
    <property type="match status" value="1"/>
</dbReference>
<sequence length="257" mass="28643">MENRSNFIYKLLEVSSLLDTTTNLEECLQEIASSVAQWIGAKRCSVMLISELEEQGDEQCYLRVFTHYGNLPPSAYQELTQVNKGIAGYVAATGQPLLIKDITQSPFLSAARYPQPENSSLLCAPIILSQRVIGVMNVSFPVDKSCFNEKDLKVLQLFTQEAGKTIHLSQLQAILKSRFVAMAVLNELEDKPVSQSITIHPNPTRLAKLVAKSFFVELTKSGFGPKQIIEIATEVLNLLQNTLNRHKQRISKGDTMD</sequence>
<dbReference type="EMBL" id="CP002198">
    <property type="protein sequence ID" value="ADN15735.1"/>
    <property type="molecule type" value="Genomic_DNA"/>
</dbReference>
<dbReference type="InterPro" id="IPR003018">
    <property type="entry name" value="GAF"/>
</dbReference>
<feature type="domain" description="GAF" evidence="1">
    <location>
        <begin position="23"/>
        <end position="176"/>
    </location>
</feature>
<name>E0UI83_GLOV7</name>
<dbReference type="STRING" id="497965.Cyan7822_3801"/>
<organism evidence="2 3">
    <name type="scientific">Gloeothece verrucosa (strain PCC 7822)</name>
    <name type="common">Cyanothece sp. (strain PCC 7822)</name>
    <dbReference type="NCBI Taxonomy" id="497965"/>
    <lineage>
        <taxon>Bacteria</taxon>
        <taxon>Bacillati</taxon>
        <taxon>Cyanobacteriota</taxon>
        <taxon>Cyanophyceae</taxon>
        <taxon>Oscillatoriophycideae</taxon>
        <taxon>Chroococcales</taxon>
        <taxon>Aphanothecaceae</taxon>
        <taxon>Gloeothece</taxon>
        <taxon>Gloeothece verrucosa</taxon>
    </lineage>
</organism>
<dbReference type="OrthoDB" id="337251at2"/>
<dbReference type="AlphaFoldDB" id="E0UI83"/>
<evidence type="ECO:0000313" key="2">
    <source>
        <dbReference type="EMBL" id="ADN15735.1"/>
    </source>
</evidence>
<dbReference type="InterPro" id="IPR029016">
    <property type="entry name" value="GAF-like_dom_sf"/>
</dbReference>
<dbReference type="Gene3D" id="3.30.450.40">
    <property type="match status" value="1"/>
</dbReference>
<evidence type="ECO:0000259" key="1">
    <source>
        <dbReference type="SMART" id="SM00065"/>
    </source>
</evidence>
<evidence type="ECO:0000313" key="3">
    <source>
        <dbReference type="Proteomes" id="UP000008206"/>
    </source>
</evidence>
<dbReference type="RefSeq" id="WP_013323803.1">
    <property type="nucleotide sequence ID" value="NC_014501.1"/>
</dbReference>
<dbReference type="KEGG" id="cyj:Cyan7822_3801"/>
<dbReference type="eggNOG" id="COG2203">
    <property type="taxonomic scope" value="Bacteria"/>
</dbReference>
<protein>
    <submittedName>
        <fullName evidence="2">Putative GAF sensor protein</fullName>
    </submittedName>
</protein>
<dbReference type="Proteomes" id="UP000008206">
    <property type="component" value="Chromosome"/>
</dbReference>